<evidence type="ECO:0000256" key="1">
    <source>
        <dbReference type="ARBA" id="ARBA00004418"/>
    </source>
</evidence>
<keyword evidence="8" id="KW-1185">Reference proteome</keyword>
<organism evidence="7 8">
    <name type="scientific">Crenobacter intestini</name>
    <dbReference type="NCBI Taxonomy" id="2563443"/>
    <lineage>
        <taxon>Bacteria</taxon>
        <taxon>Pseudomonadati</taxon>
        <taxon>Pseudomonadota</taxon>
        <taxon>Betaproteobacteria</taxon>
        <taxon>Neisseriales</taxon>
        <taxon>Neisseriaceae</taxon>
        <taxon>Crenobacter</taxon>
    </lineage>
</organism>
<keyword evidence="3 6" id="KW-0732">Signal</keyword>
<accession>A0A4T0V4R0</accession>
<reference evidence="7 8" key="1">
    <citation type="submission" date="2019-04" db="EMBL/GenBank/DDBJ databases">
        <title>Crenobacter sp. nov.</title>
        <authorList>
            <person name="Shi S."/>
        </authorList>
    </citation>
    <scope>NUCLEOTIDE SEQUENCE [LARGE SCALE GENOMIC DNA]</scope>
    <source>
        <strain evidence="7 8">GY 70310</strain>
    </source>
</reference>
<dbReference type="SUPFAM" id="SSF53850">
    <property type="entry name" value="Periplasmic binding protein-like II"/>
    <property type="match status" value="1"/>
</dbReference>
<comment type="caution">
    <text evidence="7">The sequence shown here is derived from an EMBL/GenBank/DDBJ whole genome shotgun (WGS) entry which is preliminary data.</text>
</comment>
<dbReference type="InterPro" id="IPR006059">
    <property type="entry name" value="SBP"/>
</dbReference>
<name>A0A4T0V4R0_9NEIS</name>
<proteinExistence type="inferred from homology"/>
<evidence type="ECO:0000256" key="2">
    <source>
        <dbReference type="ARBA" id="ARBA00022448"/>
    </source>
</evidence>
<dbReference type="Pfam" id="PF13416">
    <property type="entry name" value="SBP_bac_8"/>
    <property type="match status" value="1"/>
</dbReference>
<keyword evidence="2 5" id="KW-0813">Transport</keyword>
<dbReference type="PANTHER" id="PTHR30222">
    <property type="entry name" value="SPERMIDINE/PUTRESCINE-BINDING PERIPLASMIC PROTEIN"/>
    <property type="match status" value="1"/>
</dbReference>
<evidence type="ECO:0000313" key="8">
    <source>
        <dbReference type="Proteomes" id="UP000308891"/>
    </source>
</evidence>
<dbReference type="GO" id="GO:0015846">
    <property type="term" value="P:polyamine transport"/>
    <property type="evidence" value="ECO:0007669"/>
    <property type="project" value="InterPro"/>
</dbReference>
<dbReference type="AlphaFoldDB" id="A0A4T0V4R0"/>
<feature type="signal peptide" evidence="6">
    <location>
        <begin position="1"/>
        <end position="19"/>
    </location>
</feature>
<evidence type="ECO:0000256" key="6">
    <source>
        <dbReference type="SAM" id="SignalP"/>
    </source>
</evidence>
<dbReference type="OrthoDB" id="9769319at2"/>
<evidence type="ECO:0000256" key="5">
    <source>
        <dbReference type="PIRNR" id="PIRNR019574"/>
    </source>
</evidence>
<dbReference type="RefSeq" id="WP_136551581.1">
    <property type="nucleotide sequence ID" value="NZ_STGJ01000002.1"/>
</dbReference>
<dbReference type="CDD" id="cd13590">
    <property type="entry name" value="PBP2_PotD_PotF_like"/>
    <property type="match status" value="1"/>
</dbReference>
<protein>
    <recommendedName>
        <fullName evidence="5">Putrescine-binding periplasmic protein</fullName>
    </recommendedName>
</protein>
<dbReference type="GO" id="GO:0019808">
    <property type="term" value="F:polyamine binding"/>
    <property type="evidence" value="ECO:0007669"/>
    <property type="project" value="InterPro"/>
</dbReference>
<dbReference type="PRINTS" id="PR00909">
    <property type="entry name" value="SPERMDNBNDNG"/>
</dbReference>
<dbReference type="Proteomes" id="UP000308891">
    <property type="component" value="Unassembled WGS sequence"/>
</dbReference>
<dbReference type="GO" id="GO:0042597">
    <property type="term" value="C:periplasmic space"/>
    <property type="evidence" value="ECO:0007669"/>
    <property type="project" value="UniProtKB-SubCell"/>
</dbReference>
<sequence>MKRLAISALLALSAGAASAQDVLHIYNWNNALSAETAKRFEAYCKCKLVQDYYGDNEEMLAKLSAGAKGYDMVFPTAFAVNTLLKQGKLQPIDKRKVPNWKNLDAGYLKINAPFDPGNQYAAPTVVTLTLLGYNETALKKAGVLDKANSWALVFDPAVLARIKGKVTVLDSQRELMSAALMYLGKDPNSTNSADLKAAADVIKKAKPYWAAFNNQSYIKELTVGNIWVAHGYSNDLFQAQQDAKKAKRPFALAYQPQKEGNILAVDNMTILKSAARPDLAHKFIDFMLDGKNAAEISNQIGATNPVTTAKAHFLPAIKANPVITLDPAKGRYIPLKDLDVKSRRELNRVWSQVKVGG</sequence>
<keyword evidence="4 5" id="KW-0574">Periplasm</keyword>
<evidence type="ECO:0000256" key="4">
    <source>
        <dbReference type="ARBA" id="ARBA00022764"/>
    </source>
</evidence>
<comment type="similarity">
    <text evidence="5">Belongs to the bacterial solute-binding protein PotD/PotF family.</text>
</comment>
<dbReference type="PANTHER" id="PTHR30222:SF17">
    <property type="entry name" value="SPERMIDINE_PUTRESCINE-BINDING PERIPLASMIC PROTEIN"/>
    <property type="match status" value="1"/>
</dbReference>
<feature type="chain" id="PRO_5020557917" description="Putrescine-binding periplasmic protein" evidence="6">
    <location>
        <begin position="20"/>
        <end position="357"/>
    </location>
</feature>
<evidence type="ECO:0000313" key="7">
    <source>
        <dbReference type="EMBL" id="TIC86235.1"/>
    </source>
</evidence>
<comment type="function">
    <text evidence="5">Required for the activity of the bacterial periplasmic transport system of putrescine.</text>
</comment>
<comment type="subcellular location">
    <subcellularLocation>
        <location evidence="1 5">Periplasm</location>
    </subcellularLocation>
</comment>
<dbReference type="PIRSF" id="PIRSF019574">
    <property type="entry name" value="Periplasmic_polyamine_BP"/>
    <property type="match status" value="1"/>
</dbReference>
<gene>
    <name evidence="7" type="ORF">E5K04_03810</name>
</gene>
<dbReference type="EMBL" id="STGJ01000002">
    <property type="protein sequence ID" value="TIC86235.1"/>
    <property type="molecule type" value="Genomic_DNA"/>
</dbReference>
<evidence type="ECO:0000256" key="3">
    <source>
        <dbReference type="ARBA" id="ARBA00022729"/>
    </source>
</evidence>
<dbReference type="Gene3D" id="3.40.190.10">
    <property type="entry name" value="Periplasmic binding protein-like II"/>
    <property type="match status" value="2"/>
</dbReference>
<dbReference type="InterPro" id="IPR001188">
    <property type="entry name" value="Sperm_putr-bd"/>
</dbReference>